<dbReference type="SUPFAM" id="SSF55729">
    <property type="entry name" value="Acyl-CoA N-acyltransferases (Nat)"/>
    <property type="match status" value="1"/>
</dbReference>
<name>A0A6J5SW31_9CAUD</name>
<proteinExistence type="predicted"/>
<dbReference type="InterPro" id="IPR016181">
    <property type="entry name" value="Acyl_CoA_acyltransferase"/>
</dbReference>
<dbReference type="EMBL" id="LR797479">
    <property type="protein sequence ID" value="CAB4219449.1"/>
    <property type="molecule type" value="Genomic_DNA"/>
</dbReference>
<accession>A0A6J5SW31</accession>
<dbReference type="Gene3D" id="3.40.630.30">
    <property type="match status" value="1"/>
</dbReference>
<sequence length="140" mass="14969">MVGNIVAGHDVGRWVYAQIGGIYHPEASASIGLERDGEIVAGVVYYNWNGASAMASIAASAPLSRDFLGAIFRYPFDVGGLAQIVVTIAGNNLRSLRLAARMGFTEQARLPDAHPAGDLVFMVLRRENCRFLGARYGQAG</sequence>
<evidence type="ECO:0000313" key="1">
    <source>
        <dbReference type="EMBL" id="CAB4219449.1"/>
    </source>
</evidence>
<organism evidence="1">
    <name type="scientific">uncultured Caudovirales phage</name>
    <dbReference type="NCBI Taxonomy" id="2100421"/>
    <lineage>
        <taxon>Viruses</taxon>
        <taxon>Duplodnaviria</taxon>
        <taxon>Heunggongvirae</taxon>
        <taxon>Uroviricota</taxon>
        <taxon>Caudoviricetes</taxon>
        <taxon>Peduoviridae</taxon>
        <taxon>Maltschvirus</taxon>
        <taxon>Maltschvirus maltsch</taxon>
    </lineage>
</organism>
<protein>
    <submittedName>
        <fullName evidence="1">Uncharacterized protein</fullName>
    </submittedName>
</protein>
<reference evidence="1" key="1">
    <citation type="submission" date="2020-05" db="EMBL/GenBank/DDBJ databases">
        <authorList>
            <person name="Chiriac C."/>
            <person name="Salcher M."/>
            <person name="Ghai R."/>
            <person name="Kavagutti S V."/>
        </authorList>
    </citation>
    <scope>NUCLEOTIDE SEQUENCE</scope>
</reference>
<gene>
    <name evidence="1" type="ORF">UFOVP1619_50</name>
</gene>